<organism evidence="1 2">
    <name type="scientific">Acrasis kona</name>
    <dbReference type="NCBI Taxonomy" id="1008807"/>
    <lineage>
        <taxon>Eukaryota</taxon>
        <taxon>Discoba</taxon>
        <taxon>Heterolobosea</taxon>
        <taxon>Tetramitia</taxon>
        <taxon>Eutetramitia</taxon>
        <taxon>Acrasidae</taxon>
        <taxon>Acrasis</taxon>
    </lineage>
</organism>
<sequence length="516" mass="60621">MGISSSLYDHEIEYEHDRVEYDPIELKKFLMSRKEKYCTVNYDKFKRKSILQMSRDDIIKQGIDIEDANEIYRILQNTEQFEKGREGREKISRALGYLRVRRREYVLNFMNKRFEFRVDRQIQTINSKLGSFKQWNSLSDDCKMQYVMNLTNPESMLSSYLNIDHNTFDEMREQHLCIFPFDTIYNDLNMLSNNRNQIKNIHSYLEYNTKDGIYSKFAKIRVLLFEESETSLCDVLSPICNMMKLGTRSNKLTSAIVIGPFLIQWNEHGVIAPKIITGVGVACLHNTDLMTYRVNITLSEASNAIAHVLTEWNRRTLPDCSYSEKLVGNMNSFVEIITHDGGDDMFSCCELQHKLKQKMSKNSVHDGAKMNSQMLVEDILAAMNINPNPGESLRHFFNELYFNDHSLPVYYPKPNIVNHLNTQTQIIFRTHQQVYDLIDEVFTKLPGHYDLNSEELKLLLLFDLSFWASLPKQGQSKRGRFELHENPFHLRSIFDCPFFQKYNHRWNRTPVIPPSQ</sequence>
<dbReference type="EMBL" id="JAOPGA020000605">
    <property type="protein sequence ID" value="KAL0479873.1"/>
    <property type="molecule type" value="Genomic_DNA"/>
</dbReference>
<reference evidence="1 2" key="1">
    <citation type="submission" date="2024-03" db="EMBL/GenBank/DDBJ databases">
        <title>The Acrasis kona genome and developmental transcriptomes reveal deep origins of eukaryotic multicellular pathways.</title>
        <authorList>
            <person name="Sheikh S."/>
            <person name="Fu C.-J."/>
            <person name="Brown M.W."/>
            <person name="Baldauf S.L."/>
        </authorList>
    </citation>
    <scope>NUCLEOTIDE SEQUENCE [LARGE SCALE GENOMIC DNA]</scope>
    <source>
        <strain evidence="1 2">ATCC MYA-3509</strain>
    </source>
</reference>
<gene>
    <name evidence="1" type="ORF">AKO1_007354</name>
</gene>
<name>A0AAW2YSP5_9EUKA</name>
<proteinExistence type="predicted"/>
<evidence type="ECO:0000313" key="2">
    <source>
        <dbReference type="Proteomes" id="UP001431209"/>
    </source>
</evidence>
<dbReference type="AlphaFoldDB" id="A0AAW2YSP5"/>
<accession>A0AAW2YSP5</accession>
<dbReference type="Proteomes" id="UP001431209">
    <property type="component" value="Unassembled WGS sequence"/>
</dbReference>
<comment type="caution">
    <text evidence="1">The sequence shown here is derived from an EMBL/GenBank/DDBJ whole genome shotgun (WGS) entry which is preliminary data.</text>
</comment>
<evidence type="ECO:0000313" key="1">
    <source>
        <dbReference type="EMBL" id="KAL0479873.1"/>
    </source>
</evidence>
<protein>
    <submittedName>
        <fullName evidence="1">YcgM</fullName>
    </submittedName>
</protein>
<keyword evidence="2" id="KW-1185">Reference proteome</keyword>